<evidence type="ECO:0000313" key="3">
    <source>
        <dbReference type="Proteomes" id="UP000587396"/>
    </source>
</evidence>
<reference evidence="2 3" key="1">
    <citation type="submission" date="2020-08" db="EMBL/GenBank/DDBJ databases">
        <authorList>
            <person name="Liu C."/>
            <person name="Sun Q."/>
        </authorList>
    </citation>
    <scope>NUCLEOTIDE SEQUENCE [LARGE SCALE GENOMIC DNA]</scope>
    <source>
        <strain evidence="2 3">N22</strain>
    </source>
</reference>
<gene>
    <name evidence="2" type="ORF">H7313_14665</name>
</gene>
<name>A0A842JHR1_9ACTN</name>
<dbReference type="SUPFAM" id="SSF63825">
    <property type="entry name" value="YWTD domain"/>
    <property type="match status" value="1"/>
</dbReference>
<feature type="domain" description="Prolow-density lipoprotein receptor-related protein 1-like beta-propeller" evidence="1">
    <location>
        <begin position="13"/>
        <end position="278"/>
    </location>
</feature>
<accession>A0A842JHR1</accession>
<sequence>MGVTMPSGSVYGNTPSNVLGGGGFCAYEGWIYYDSLSDNLSLHRMLADGSGDVRVLEQGANGLALYDGWVYYIDAYDHITRVRPNGEGEEQISDISAHWLNVVDGWLYVVKMSATNGSAWGGEVWKMRADGSDQTLLREGVWEYLAAYEGWLYFSSPGEDLQHQKLCRMDYLGEGFQELGVDANPYVPTSDWVFYHDLSDNSLGRMRHDGSEAQKVSDASPASMAVLGDWVYFVDRGDGEAWLLYRMDIGTSEQRLVTDKACLGVHAVGDRILYTEHEGPYDLFAYAEGNEMYLADPDGSNALLIDKN</sequence>
<dbReference type="Proteomes" id="UP000587396">
    <property type="component" value="Unassembled WGS sequence"/>
</dbReference>
<dbReference type="InterPro" id="IPR032485">
    <property type="entry name" value="LRP1-like_beta_prop"/>
</dbReference>
<protein>
    <submittedName>
        <fullName evidence="2">DUF5050 domain-containing protein</fullName>
    </submittedName>
</protein>
<comment type="caution">
    <text evidence="2">The sequence shown here is derived from an EMBL/GenBank/DDBJ whole genome shotgun (WGS) entry which is preliminary data.</text>
</comment>
<evidence type="ECO:0000259" key="1">
    <source>
        <dbReference type="Pfam" id="PF16472"/>
    </source>
</evidence>
<keyword evidence="3" id="KW-1185">Reference proteome</keyword>
<evidence type="ECO:0000313" key="2">
    <source>
        <dbReference type="EMBL" id="MBC2890576.1"/>
    </source>
</evidence>
<dbReference type="AlphaFoldDB" id="A0A842JHR1"/>
<proteinExistence type="predicted"/>
<dbReference type="EMBL" id="JACMSE010000015">
    <property type="protein sequence ID" value="MBC2890576.1"/>
    <property type="molecule type" value="Genomic_DNA"/>
</dbReference>
<dbReference type="RefSeq" id="WP_185906252.1">
    <property type="nucleotide sequence ID" value="NZ_JACMSE010000015.1"/>
</dbReference>
<dbReference type="Pfam" id="PF16472">
    <property type="entry name" value="DUF5050"/>
    <property type="match status" value="1"/>
</dbReference>
<organism evidence="2 3">
    <name type="scientific">Gordonibacter massiliensis</name>
    <name type="common">ex Traore et al. 2017</name>
    <dbReference type="NCBI Taxonomy" id="1841863"/>
    <lineage>
        <taxon>Bacteria</taxon>
        <taxon>Bacillati</taxon>
        <taxon>Actinomycetota</taxon>
        <taxon>Coriobacteriia</taxon>
        <taxon>Eggerthellales</taxon>
        <taxon>Eggerthellaceae</taxon>
        <taxon>Gordonibacter</taxon>
    </lineage>
</organism>